<gene>
    <name evidence="6" type="ORF">E6H00_08915</name>
</gene>
<keyword evidence="2" id="KW-0479">Metal-binding</keyword>
<comment type="caution">
    <text evidence="6">The sequence shown here is derived from an EMBL/GenBank/DDBJ whole genome shotgun (WGS) entry which is preliminary data.</text>
</comment>
<dbReference type="EMBL" id="VBAK01000119">
    <property type="protein sequence ID" value="TMI89703.1"/>
    <property type="molecule type" value="Genomic_DNA"/>
</dbReference>
<dbReference type="InterPro" id="IPR055438">
    <property type="entry name" value="AstE_AspA_cat"/>
</dbReference>
<proteinExistence type="predicted"/>
<dbReference type="Pfam" id="PF24827">
    <property type="entry name" value="AstE_AspA_cat"/>
    <property type="match status" value="1"/>
</dbReference>
<keyword evidence="3" id="KW-0378">Hydrolase</keyword>
<dbReference type="PIRSF" id="PIRSF039012">
    <property type="entry name" value="ASP"/>
    <property type="match status" value="1"/>
</dbReference>
<dbReference type="PANTHER" id="PTHR37326:SF1">
    <property type="entry name" value="BLL3975 PROTEIN"/>
    <property type="match status" value="1"/>
</dbReference>
<dbReference type="Gene3D" id="3.40.630.10">
    <property type="entry name" value="Zn peptidases"/>
    <property type="match status" value="1"/>
</dbReference>
<organism evidence="6 7">
    <name type="scientific">Candidatus Segetimicrobium genomatis</name>
    <dbReference type="NCBI Taxonomy" id="2569760"/>
    <lineage>
        <taxon>Bacteria</taxon>
        <taxon>Bacillati</taxon>
        <taxon>Candidatus Sysuimicrobiota</taxon>
        <taxon>Candidatus Sysuimicrobiia</taxon>
        <taxon>Candidatus Sysuimicrobiales</taxon>
        <taxon>Candidatus Segetimicrobiaceae</taxon>
        <taxon>Candidatus Segetimicrobium</taxon>
    </lineage>
</organism>
<dbReference type="CDD" id="cd06254">
    <property type="entry name" value="M14_ASTE_ASPA-like"/>
    <property type="match status" value="1"/>
</dbReference>
<dbReference type="GO" id="GO:0046872">
    <property type="term" value="F:metal ion binding"/>
    <property type="evidence" value="ECO:0007669"/>
    <property type="project" value="UniProtKB-KW"/>
</dbReference>
<evidence type="ECO:0000256" key="4">
    <source>
        <dbReference type="ARBA" id="ARBA00022833"/>
    </source>
</evidence>
<dbReference type="InterPro" id="IPR053138">
    <property type="entry name" value="N-alpha-Ac-DABA_deacetylase"/>
</dbReference>
<sequence length="316" mass="33263">MKTLEAGSLRAEPGTKATGFLDVPGTPIRMPLTLVCGAEPGPLLSITAGVHGGEYPGIEAAIRTAASLDPRSLRGSVIIVHIVDVPAFQGRNIYICPLDGKNPNRVFPGNPDGTASDRLAHTLFTQVIAPSTCYVDLHGGDINEALVPFTIMVETGDQAVDGRTLGLARVYGIRYVVRGRVAGGTYAAAAQRRIPAILTEAGGQGLLSEEALQVHLRGLRNVLRHLEMIPGRPEPVEPIVVLAGLHWVTSEHAGLFYPTIKPGDRVEQGQPVGETRDYFGRRLAALTAPAAGTVLFTVTTPATNPGDPLFAVGAPA</sequence>
<protein>
    <submittedName>
        <fullName evidence="6">Succinylglutamate desuccinylase</fullName>
    </submittedName>
</protein>
<evidence type="ECO:0000256" key="3">
    <source>
        <dbReference type="ARBA" id="ARBA00022801"/>
    </source>
</evidence>
<name>A0A537K1N5_9BACT</name>
<reference evidence="6 7" key="1">
    <citation type="journal article" date="2019" name="Nat. Microbiol.">
        <title>Mediterranean grassland soil C-N compound turnover is dependent on rainfall and depth, and is mediated by genomically divergent microorganisms.</title>
        <authorList>
            <person name="Diamond S."/>
            <person name="Andeer P.F."/>
            <person name="Li Z."/>
            <person name="Crits-Christoph A."/>
            <person name="Burstein D."/>
            <person name="Anantharaman K."/>
            <person name="Lane K.R."/>
            <person name="Thomas B.C."/>
            <person name="Pan C."/>
            <person name="Northen T.R."/>
            <person name="Banfield J.F."/>
        </authorList>
    </citation>
    <scope>NUCLEOTIDE SEQUENCE [LARGE SCALE GENOMIC DNA]</scope>
    <source>
        <strain evidence="6">NP_3</strain>
    </source>
</reference>
<feature type="domain" description="Succinylglutamate desuccinylase/Aspartoacylase catalytic" evidence="5">
    <location>
        <begin position="41"/>
        <end position="226"/>
    </location>
</feature>
<evidence type="ECO:0000313" key="7">
    <source>
        <dbReference type="Proteomes" id="UP000318509"/>
    </source>
</evidence>
<keyword evidence="4" id="KW-0862">Zinc</keyword>
<evidence type="ECO:0000313" key="6">
    <source>
        <dbReference type="EMBL" id="TMI89703.1"/>
    </source>
</evidence>
<comment type="cofactor">
    <cofactor evidence="1">
        <name>Zn(2+)</name>
        <dbReference type="ChEBI" id="CHEBI:29105"/>
    </cofactor>
</comment>
<dbReference type="AlphaFoldDB" id="A0A537K1N5"/>
<evidence type="ECO:0000256" key="1">
    <source>
        <dbReference type="ARBA" id="ARBA00001947"/>
    </source>
</evidence>
<dbReference type="GO" id="GO:0016788">
    <property type="term" value="F:hydrolase activity, acting on ester bonds"/>
    <property type="evidence" value="ECO:0007669"/>
    <property type="project" value="InterPro"/>
</dbReference>
<dbReference type="InterPro" id="IPR043795">
    <property type="entry name" value="N-alpha-Ac-DABA-like"/>
</dbReference>
<dbReference type="Proteomes" id="UP000318509">
    <property type="component" value="Unassembled WGS sequence"/>
</dbReference>
<evidence type="ECO:0000259" key="5">
    <source>
        <dbReference type="Pfam" id="PF24827"/>
    </source>
</evidence>
<dbReference type="PANTHER" id="PTHR37326">
    <property type="entry name" value="BLL3975 PROTEIN"/>
    <property type="match status" value="1"/>
</dbReference>
<evidence type="ECO:0000256" key="2">
    <source>
        <dbReference type="ARBA" id="ARBA00022723"/>
    </source>
</evidence>
<dbReference type="SUPFAM" id="SSF53187">
    <property type="entry name" value="Zn-dependent exopeptidases"/>
    <property type="match status" value="1"/>
</dbReference>
<accession>A0A537K1N5</accession>
<dbReference type="GO" id="GO:0016811">
    <property type="term" value="F:hydrolase activity, acting on carbon-nitrogen (but not peptide) bonds, in linear amides"/>
    <property type="evidence" value="ECO:0007669"/>
    <property type="project" value="InterPro"/>
</dbReference>